<evidence type="ECO:0000313" key="2">
    <source>
        <dbReference type="Proteomes" id="UP000288805"/>
    </source>
</evidence>
<gene>
    <name evidence="1" type="primary">ZED1_13</name>
    <name evidence="1" type="ORF">CK203_084658</name>
</gene>
<organism evidence="1 2">
    <name type="scientific">Vitis vinifera</name>
    <name type="common">Grape</name>
    <dbReference type="NCBI Taxonomy" id="29760"/>
    <lineage>
        <taxon>Eukaryota</taxon>
        <taxon>Viridiplantae</taxon>
        <taxon>Streptophyta</taxon>
        <taxon>Embryophyta</taxon>
        <taxon>Tracheophyta</taxon>
        <taxon>Spermatophyta</taxon>
        <taxon>Magnoliopsida</taxon>
        <taxon>eudicotyledons</taxon>
        <taxon>Gunneridae</taxon>
        <taxon>Pentapetalae</taxon>
        <taxon>rosids</taxon>
        <taxon>Vitales</taxon>
        <taxon>Vitaceae</taxon>
        <taxon>Viteae</taxon>
        <taxon>Vitis</taxon>
    </lineage>
</organism>
<dbReference type="EMBL" id="QGNW01001186">
    <property type="protein sequence ID" value="RVW51216.1"/>
    <property type="molecule type" value="Genomic_DNA"/>
</dbReference>
<keyword evidence="1" id="KW-0808">Transferase</keyword>
<comment type="caution">
    <text evidence="1">The sequence shown here is derived from an EMBL/GenBank/DDBJ whole genome shotgun (WGS) entry which is preliminary data.</text>
</comment>
<evidence type="ECO:0000313" key="1">
    <source>
        <dbReference type="EMBL" id="RVW51216.1"/>
    </source>
</evidence>
<accession>A0A438ETZ2</accession>
<dbReference type="Proteomes" id="UP000288805">
    <property type="component" value="Unassembled WGS sequence"/>
</dbReference>
<proteinExistence type="predicted"/>
<dbReference type="AlphaFoldDB" id="A0A438ETZ2"/>
<keyword evidence="1" id="KW-0418">Kinase</keyword>
<reference evidence="1 2" key="1">
    <citation type="journal article" date="2018" name="PLoS Genet.">
        <title>Population sequencing reveals clonal diversity and ancestral inbreeding in the grapevine cultivar Chardonnay.</title>
        <authorList>
            <person name="Roach M.J."/>
            <person name="Johnson D.L."/>
            <person name="Bohlmann J."/>
            <person name="van Vuuren H.J."/>
            <person name="Jones S.J."/>
            <person name="Pretorius I.S."/>
            <person name="Schmidt S.A."/>
            <person name="Borneman A.R."/>
        </authorList>
    </citation>
    <scope>NUCLEOTIDE SEQUENCE [LARGE SCALE GENOMIC DNA]</scope>
    <source>
        <strain evidence="2">cv. Chardonnay</strain>
        <tissue evidence="1">Leaf</tissue>
    </source>
</reference>
<sequence length="142" mass="16122">MWCCFGEHRDGQEAEEGFFLENGGRVLEELVTTFNGKYNPFRIFSKRELSAATNKYHSGGILHKGFTYILYEGTHEDRPISVKKFAESSARDYIECFGAVLFEILTGKSAMILHMMFVPDENESGTMISNLEEIEKEAESST</sequence>
<name>A0A438ETZ2_VITVI</name>
<protein>
    <submittedName>
        <fullName evidence="1">Non-functional pseudokinase ZED1</fullName>
    </submittedName>
</protein>
<dbReference type="GO" id="GO:0016301">
    <property type="term" value="F:kinase activity"/>
    <property type="evidence" value="ECO:0007669"/>
    <property type="project" value="UniProtKB-KW"/>
</dbReference>